<comment type="caution">
    <text evidence="3">The sequence shown here is derived from an EMBL/GenBank/DDBJ whole genome shotgun (WGS) entry which is preliminary data.</text>
</comment>
<sequence length="90" mass="10002">MKPLYVGRHTGKPREPRDPNDSEQSAPQSRKWRLAALSRSKGAKIAFWVGIFACLAFSITVIVGLVQGYYEMSHPPGGWCQDNSPKCVKP</sequence>
<organism evidence="3 4">
    <name type="scientific">Streptomyces platensis</name>
    <dbReference type="NCBI Taxonomy" id="58346"/>
    <lineage>
        <taxon>Bacteria</taxon>
        <taxon>Bacillati</taxon>
        <taxon>Actinomycetota</taxon>
        <taxon>Actinomycetes</taxon>
        <taxon>Kitasatosporales</taxon>
        <taxon>Streptomycetaceae</taxon>
        <taxon>Streptomyces</taxon>
    </lineage>
</organism>
<proteinExistence type="predicted"/>
<evidence type="ECO:0000313" key="3">
    <source>
        <dbReference type="EMBL" id="OSY35946.1"/>
    </source>
</evidence>
<protein>
    <submittedName>
        <fullName evidence="3">Uncharacterized protein</fullName>
    </submittedName>
</protein>
<feature type="region of interest" description="Disordered" evidence="1">
    <location>
        <begin position="1"/>
        <end position="30"/>
    </location>
</feature>
<keyword evidence="2" id="KW-0472">Membrane</keyword>
<evidence type="ECO:0000313" key="4">
    <source>
        <dbReference type="Proteomes" id="UP000194225"/>
    </source>
</evidence>
<keyword evidence="4" id="KW-1185">Reference proteome</keyword>
<keyword evidence="2" id="KW-0812">Transmembrane</keyword>
<gene>
    <name evidence="3" type="ORF">BG653_07019</name>
</gene>
<evidence type="ECO:0000256" key="2">
    <source>
        <dbReference type="SAM" id="Phobius"/>
    </source>
</evidence>
<dbReference type="Proteomes" id="UP000194225">
    <property type="component" value="Unassembled WGS sequence"/>
</dbReference>
<reference evidence="3 4" key="1">
    <citation type="submission" date="2016-09" db="EMBL/GenBank/DDBJ databases">
        <title>Streptomyces platensis DSM40041, a candidate organism with high potential of specific P450 cytochromes.</title>
        <authorList>
            <person name="Grumaz C."/>
            <person name="Vainshtein Y."/>
            <person name="Kirstahler P."/>
            <person name="Sohn K."/>
        </authorList>
    </citation>
    <scope>NUCLEOTIDE SEQUENCE [LARGE SCALE GENOMIC DNA]</scope>
    <source>
        <strain evidence="3 4">DSM 40041</strain>
    </source>
</reference>
<dbReference type="EMBL" id="MIGA01000085">
    <property type="protein sequence ID" value="OSY35946.1"/>
    <property type="molecule type" value="Genomic_DNA"/>
</dbReference>
<evidence type="ECO:0000256" key="1">
    <source>
        <dbReference type="SAM" id="MobiDB-lite"/>
    </source>
</evidence>
<feature type="transmembrane region" description="Helical" evidence="2">
    <location>
        <begin position="45"/>
        <end position="66"/>
    </location>
</feature>
<accession>A0ABX3XL98</accession>
<name>A0ABX3XL98_STRPT</name>
<keyword evidence="2" id="KW-1133">Transmembrane helix</keyword>